<dbReference type="PANTHER" id="PTHR31742:SF1">
    <property type="entry name" value="RPA-INTERACTING PROTEIN"/>
    <property type="match status" value="1"/>
</dbReference>
<keyword evidence="3" id="KW-0863">Zinc-finger</keyword>
<dbReference type="GO" id="GO:0008270">
    <property type="term" value="F:zinc ion binding"/>
    <property type="evidence" value="ECO:0007669"/>
    <property type="project" value="UniProtKB-KW"/>
</dbReference>
<evidence type="ECO:0000256" key="5">
    <source>
        <dbReference type="ARBA" id="ARBA00023242"/>
    </source>
</evidence>
<sequence>MEMETDQKGIMEKKMPHKRLYKNGRGRTPPWKEVYRKRCMERLRSSRTRLVEHFRSAGDAINNNNTQHFPATRLVQDVMEVEWAVLNQTPFPSLSVAVSDDEIVRMAMEELQQELIAEEEKLLLEVLSYDAAALASKVSMEQTEEVICPVCKDFQVQGLHEFAKNDSVQVMGQAAGKDTKVVKCDCGLALQGANLTLNTVRSSLENTLSHHAQMCGGQMAFTSTTDTQGANVLITCGICDWMSFLI</sequence>
<comment type="caution">
    <text evidence="8">The sequence shown here is derived from an EMBL/GenBank/DDBJ whole genome shotgun (WGS) entry which is preliminary data.</text>
</comment>
<gene>
    <name evidence="8" type="ORF">Pcinc_034608</name>
</gene>
<keyword evidence="9" id="KW-1185">Reference proteome</keyword>
<dbReference type="EMBL" id="JAWQEG010005067">
    <property type="protein sequence ID" value="KAK3859252.1"/>
    <property type="molecule type" value="Genomic_DNA"/>
</dbReference>
<evidence type="ECO:0000259" key="7">
    <source>
        <dbReference type="Pfam" id="PF14768"/>
    </source>
</evidence>
<dbReference type="InterPro" id="IPR028156">
    <property type="entry name" value="RIP"/>
</dbReference>
<evidence type="ECO:0000256" key="1">
    <source>
        <dbReference type="ARBA" id="ARBA00004123"/>
    </source>
</evidence>
<dbReference type="GO" id="GO:0006606">
    <property type="term" value="P:protein import into nucleus"/>
    <property type="evidence" value="ECO:0007669"/>
    <property type="project" value="TreeGrafter"/>
</dbReference>
<feature type="domain" description="RPA-interacting protein N-terminal" evidence="6">
    <location>
        <begin position="16"/>
        <end position="57"/>
    </location>
</feature>
<evidence type="ECO:0000259" key="6">
    <source>
        <dbReference type="Pfam" id="PF14766"/>
    </source>
</evidence>
<dbReference type="PANTHER" id="PTHR31742">
    <property type="entry name" value="RPA-INTERACTING PROTEIN RPAIN"/>
    <property type="match status" value="1"/>
</dbReference>
<dbReference type="Pfam" id="PF14768">
    <property type="entry name" value="RPA_interact_C"/>
    <property type="match status" value="1"/>
</dbReference>
<keyword evidence="5" id="KW-0539">Nucleus</keyword>
<protein>
    <recommendedName>
        <fullName evidence="10">RPA-interacting protein</fullName>
    </recommendedName>
</protein>
<dbReference type="InterPro" id="IPR028159">
    <property type="entry name" value="RPA_interact_C_dom"/>
</dbReference>
<dbReference type="Proteomes" id="UP001286313">
    <property type="component" value="Unassembled WGS sequence"/>
</dbReference>
<dbReference type="AlphaFoldDB" id="A0AAE1BY94"/>
<dbReference type="InterPro" id="IPR028158">
    <property type="entry name" value="RPA_interact_N_dom"/>
</dbReference>
<evidence type="ECO:0000256" key="4">
    <source>
        <dbReference type="ARBA" id="ARBA00022833"/>
    </source>
</evidence>
<evidence type="ECO:0000256" key="3">
    <source>
        <dbReference type="ARBA" id="ARBA00022771"/>
    </source>
</evidence>
<dbReference type="Pfam" id="PF14766">
    <property type="entry name" value="RPA_interact_N"/>
    <property type="match status" value="1"/>
</dbReference>
<evidence type="ECO:0000313" key="8">
    <source>
        <dbReference type="EMBL" id="KAK3859252.1"/>
    </source>
</evidence>
<dbReference type="GO" id="GO:0016605">
    <property type="term" value="C:PML body"/>
    <property type="evidence" value="ECO:0007669"/>
    <property type="project" value="TreeGrafter"/>
</dbReference>
<accession>A0AAE1BY94</accession>
<name>A0AAE1BY94_PETCI</name>
<evidence type="ECO:0000256" key="2">
    <source>
        <dbReference type="ARBA" id="ARBA00022723"/>
    </source>
</evidence>
<keyword evidence="4" id="KW-0862">Zinc</keyword>
<keyword evidence="2" id="KW-0479">Metal-binding</keyword>
<feature type="domain" description="RPA-interacting protein C-terminal" evidence="7">
    <location>
        <begin position="178"/>
        <end position="243"/>
    </location>
</feature>
<comment type="subcellular location">
    <subcellularLocation>
        <location evidence="1">Nucleus</location>
    </subcellularLocation>
</comment>
<organism evidence="8 9">
    <name type="scientific">Petrolisthes cinctipes</name>
    <name type="common">Flat porcelain crab</name>
    <dbReference type="NCBI Taxonomy" id="88211"/>
    <lineage>
        <taxon>Eukaryota</taxon>
        <taxon>Metazoa</taxon>
        <taxon>Ecdysozoa</taxon>
        <taxon>Arthropoda</taxon>
        <taxon>Crustacea</taxon>
        <taxon>Multicrustacea</taxon>
        <taxon>Malacostraca</taxon>
        <taxon>Eumalacostraca</taxon>
        <taxon>Eucarida</taxon>
        <taxon>Decapoda</taxon>
        <taxon>Pleocyemata</taxon>
        <taxon>Anomura</taxon>
        <taxon>Galatheoidea</taxon>
        <taxon>Porcellanidae</taxon>
        <taxon>Petrolisthes</taxon>
    </lineage>
</organism>
<evidence type="ECO:0008006" key="10">
    <source>
        <dbReference type="Google" id="ProtNLM"/>
    </source>
</evidence>
<proteinExistence type="predicted"/>
<evidence type="ECO:0000313" key="9">
    <source>
        <dbReference type="Proteomes" id="UP001286313"/>
    </source>
</evidence>
<reference evidence="8" key="1">
    <citation type="submission" date="2023-10" db="EMBL/GenBank/DDBJ databases">
        <title>Genome assemblies of two species of porcelain crab, Petrolisthes cinctipes and Petrolisthes manimaculis (Anomura: Porcellanidae).</title>
        <authorList>
            <person name="Angst P."/>
        </authorList>
    </citation>
    <scope>NUCLEOTIDE SEQUENCE</scope>
    <source>
        <strain evidence="8">PB745_01</strain>
        <tissue evidence="8">Gill</tissue>
    </source>
</reference>